<keyword evidence="3" id="KW-1185">Reference proteome</keyword>
<evidence type="ECO:0000313" key="2">
    <source>
        <dbReference type="EMBL" id="KAJ6812752.1"/>
    </source>
</evidence>
<name>A0AAX6F8V8_IRIPA</name>
<evidence type="ECO:0000256" key="1">
    <source>
        <dbReference type="SAM" id="MobiDB-lite"/>
    </source>
</evidence>
<accession>A0AAX6F8V8</accession>
<feature type="compositionally biased region" description="Polar residues" evidence="1">
    <location>
        <begin position="37"/>
        <end position="47"/>
    </location>
</feature>
<proteinExistence type="predicted"/>
<dbReference type="Proteomes" id="UP001140949">
    <property type="component" value="Unassembled WGS sequence"/>
</dbReference>
<dbReference type="AlphaFoldDB" id="A0AAX6F8V8"/>
<reference evidence="2" key="2">
    <citation type="submission" date="2023-04" db="EMBL/GenBank/DDBJ databases">
        <authorList>
            <person name="Bruccoleri R.E."/>
            <person name="Oakeley E.J."/>
            <person name="Faust A.-M."/>
            <person name="Dessus-Babus S."/>
            <person name="Altorfer M."/>
            <person name="Burckhardt D."/>
            <person name="Oertli M."/>
            <person name="Naumann U."/>
            <person name="Petersen F."/>
            <person name="Wong J."/>
        </authorList>
    </citation>
    <scope>NUCLEOTIDE SEQUENCE</scope>
    <source>
        <strain evidence="2">GSM-AAB239-AS_SAM_17_03QT</strain>
        <tissue evidence="2">Leaf</tissue>
    </source>
</reference>
<protein>
    <submittedName>
        <fullName evidence="2">Basic proline-rich protein-like</fullName>
    </submittedName>
</protein>
<evidence type="ECO:0000313" key="3">
    <source>
        <dbReference type="Proteomes" id="UP001140949"/>
    </source>
</evidence>
<dbReference type="EMBL" id="JANAVB010030819">
    <property type="protein sequence ID" value="KAJ6812752.1"/>
    <property type="molecule type" value="Genomic_DNA"/>
</dbReference>
<organism evidence="2 3">
    <name type="scientific">Iris pallida</name>
    <name type="common">Sweet iris</name>
    <dbReference type="NCBI Taxonomy" id="29817"/>
    <lineage>
        <taxon>Eukaryota</taxon>
        <taxon>Viridiplantae</taxon>
        <taxon>Streptophyta</taxon>
        <taxon>Embryophyta</taxon>
        <taxon>Tracheophyta</taxon>
        <taxon>Spermatophyta</taxon>
        <taxon>Magnoliopsida</taxon>
        <taxon>Liliopsida</taxon>
        <taxon>Asparagales</taxon>
        <taxon>Iridaceae</taxon>
        <taxon>Iridoideae</taxon>
        <taxon>Irideae</taxon>
        <taxon>Iris</taxon>
    </lineage>
</organism>
<gene>
    <name evidence="2" type="ORF">M6B38_147200</name>
</gene>
<reference evidence="2" key="1">
    <citation type="journal article" date="2023" name="GigaByte">
        <title>Genome assembly of the bearded iris, Iris pallida Lam.</title>
        <authorList>
            <person name="Bruccoleri R.E."/>
            <person name="Oakeley E.J."/>
            <person name="Faust A.M.E."/>
            <person name="Altorfer M."/>
            <person name="Dessus-Babus S."/>
            <person name="Burckhardt D."/>
            <person name="Oertli M."/>
            <person name="Naumann U."/>
            <person name="Petersen F."/>
            <person name="Wong J."/>
        </authorList>
    </citation>
    <scope>NUCLEOTIDE SEQUENCE</scope>
    <source>
        <strain evidence="2">GSM-AAB239-AS_SAM_17_03QT</strain>
    </source>
</reference>
<comment type="caution">
    <text evidence="2">The sequence shown here is derived from an EMBL/GenBank/DDBJ whole genome shotgun (WGS) entry which is preliminary data.</text>
</comment>
<sequence>MMPFHYLPYFLLKIHHHLRVHIPDTKPKFSPPCHQPDTATPNSNSYLISCPAHR</sequence>
<feature type="region of interest" description="Disordered" evidence="1">
    <location>
        <begin position="29"/>
        <end position="54"/>
    </location>
</feature>